<sequence length="141" mass="15580">MRPTIVFDTNGLVSAALLAQSVSRRAFDKAYQHGQLITSAACLAELTDVLHRPKFSRYLTPVEADLFISRYAGVTLSTHIHLTIDDCRDKKDNKFLETAVCGEADYIITGDLDLLCLHPFRGISIITPADFLELPLQSITG</sequence>
<dbReference type="PANTHER" id="PTHR34610">
    <property type="entry name" value="SSL7007 PROTEIN"/>
    <property type="match status" value="1"/>
</dbReference>
<organism evidence="2 3">
    <name type="scientific">Spirosoma rhododendri</name>
    <dbReference type="NCBI Taxonomy" id="2728024"/>
    <lineage>
        <taxon>Bacteria</taxon>
        <taxon>Pseudomonadati</taxon>
        <taxon>Bacteroidota</taxon>
        <taxon>Cytophagia</taxon>
        <taxon>Cytophagales</taxon>
        <taxon>Cytophagaceae</taxon>
        <taxon>Spirosoma</taxon>
    </lineage>
</organism>
<dbReference type="KEGG" id="srho:HH216_21005"/>
<proteinExistence type="predicted"/>
<feature type="domain" description="PIN" evidence="1">
    <location>
        <begin position="5"/>
        <end position="112"/>
    </location>
</feature>
<dbReference type="SUPFAM" id="SSF88723">
    <property type="entry name" value="PIN domain-like"/>
    <property type="match status" value="1"/>
</dbReference>
<dbReference type="InterPro" id="IPR029060">
    <property type="entry name" value="PIN-like_dom_sf"/>
</dbReference>
<dbReference type="AlphaFoldDB" id="A0A7L5DXB4"/>
<dbReference type="NCBIfam" id="TIGR00305">
    <property type="entry name" value="putative toxin-antitoxin system toxin component, PIN family"/>
    <property type="match status" value="1"/>
</dbReference>
<evidence type="ECO:0000313" key="3">
    <source>
        <dbReference type="Proteomes" id="UP000501128"/>
    </source>
</evidence>
<evidence type="ECO:0000259" key="1">
    <source>
        <dbReference type="Pfam" id="PF13470"/>
    </source>
</evidence>
<name>A0A7L5DXB4_9BACT</name>
<dbReference type="EMBL" id="CP051677">
    <property type="protein sequence ID" value="QJD80617.1"/>
    <property type="molecule type" value="Genomic_DNA"/>
</dbReference>
<dbReference type="Pfam" id="PF13470">
    <property type="entry name" value="PIN_3"/>
    <property type="match status" value="1"/>
</dbReference>
<dbReference type="PANTHER" id="PTHR34610:SF3">
    <property type="entry name" value="SSL7007 PROTEIN"/>
    <property type="match status" value="1"/>
</dbReference>
<accession>A0A7L5DXB4</accession>
<dbReference type="InterPro" id="IPR002716">
    <property type="entry name" value="PIN_dom"/>
</dbReference>
<protein>
    <submittedName>
        <fullName evidence="2">Putative toxin-antitoxin system toxin component, PIN family</fullName>
    </submittedName>
</protein>
<dbReference type="InterPro" id="IPR002850">
    <property type="entry name" value="PIN_toxin-like"/>
</dbReference>
<dbReference type="Proteomes" id="UP000501128">
    <property type="component" value="Chromosome"/>
</dbReference>
<keyword evidence="3" id="KW-1185">Reference proteome</keyword>
<dbReference type="RefSeq" id="WP_169552602.1">
    <property type="nucleotide sequence ID" value="NZ_CP051677.1"/>
</dbReference>
<reference evidence="2 3" key="1">
    <citation type="submission" date="2020-04" db="EMBL/GenBank/DDBJ databases">
        <title>Genome sequencing of novel species.</title>
        <authorList>
            <person name="Heo J."/>
            <person name="Kim S.-J."/>
            <person name="Kim J.-S."/>
            <person name="Hong S.-B."/>
            <person name="Kwon S.-W."/>
        </authorList>
    </citation>
    <scope>NUCLEOTIDE SEQUENCE [LARGE SCALE GENOMIC DNA]</scope>
    <source>
        <strain evidence="2 3">CJU-R4</strain>
    </source>
</reference>
<evidence type="ECO:0000313" key="2">
    <source>
        <dbReference type="EMBL" id="QJD80617.1"/>
    </source>
</evidence>
<gene>
    <name evidence="2" type="ORF">HH216_21005</name>
</gene>